<sequence length="155" mass="17112">MSETVSHGIQTQRARIHVLAEVTAHATVSAYSTCSVRSKRLQLILQPLHPQLSERLLPVQLQLPSTQLPQHILLWLDISPVCAVSMLCSTIKLKAAFNDLKIIFDQLAAAEKAGNLSLQERNRLEEQAAEYTCTLSSFLIRHLISAYPVAASSVV</sequence>
<evidence type="ECO:0000313" key="2">
    <source>
        <dbReference type="Proteomes" id="UP000076761"/>
    </source>
</evidence>
<gene>
    <name evidence="1" type="ORF">NEOLEDRAFT_1145422</name>
</gene>
<dbReference type="EMBL" id="KV425555">
    <property type="protein sequence ID" value="KZT29131.1"/>
    <property type="molecule type" value="Genomic_DNA"/>
</dbReference>
<protein>
    <submittedName>
        <fullName evidence="1">Uncharacterized protein</fullName>
    </submittedName>
</protein>
<reference evidence="1 2" key="1">
    <citation type="journal article" date="2016" name="Mol. Biol. Evol.">
        <title>Comparative Genomics of Early-Diverging Mushroom-Forming Fungi Provides Insights into the Origins of Lignocellulose Decay Capabilities.</title>
        <authorList>
            <person name="Nagy L.G."/>
            <person name="Riley R."/>
            <person name="Tritt A."/>
            <person name="Adam C."/>
            <person name="Daum C."/>
            <person name="Floudas D."/>
            <person name="Sun H."/>
            <person name="Yadav J.S."/>
            <person name="Pangilinan J."/>
            <person name="Larsson K.H."/>
            <person name="Matsuura K."/>
            <person name="Barry K."/>
            <person name="Labutti K."/>
            <person name="Kuo R."/>
            <person name="Ohm R.A."/>
            <person name="Bhattacharya S.S."/>
            <person name="Shirouzu T."/>
            <person name="Yoshinaga Y."/>
            <person name="Martin F.M."/>
            <person name="Grigoriev I.V."/>
            <person name="Hibbett D.S."/>
        </authorList>
    </citation>
    <scope>NUCLEOTIDE SEQUENCE [LARGE SCALE GENOMIC DNA]</scope>
    <source>
        <strain evidence="1 2">HHB14362 ss-1</strain>
    </source>
</reference>
<dbReference type="Proteomes" id="UP000076761">
    <property type="component" value="Unassembled WGS sequence"/>
</dbReference>
<proteinExistence type="predicted"/>
<keyword evidence="2" id="KW-1185">Reference proteome</keyword>
<dbReference type="AlphaFoldDB" id="A0A165V472"/>
<name>A0A165V472_9AGAM</name>
<accession>A0A165V472</accession>
<dbReference type="InParanoid" id="A0A165V472"/>
<organism evidence="1 2">
    <name type="scientific">Neolentinus lepideus HHB14362 ss-1</name>
    <dbReference type="NCBI Taxonomy" id="1314782"/>
    <lineage>
        <taxon>Eukaryota</taxon>
        <taxon>Fungi</taxon>
        <taxon>Dikarya</taxon>
        <taxon>Basidiomycota</taxon>
        <taxon>Agaricomycotina</taxon>
        <taxon>Agaricomycetes</taxon>
        <taxon>Gloeophyllales</taxon>
        <taxon>Gloeophyllaceae</taxon>
        <taxon>Neolentinus</taxon>
    </lineage>
</organism>
<evidence type="ECO:0000313" key="1">
    <source>
        <dbReference type="EMBL" id="KZT29131.1"/>
    </source>
</evidence>